<dbReference type="InterPro" id="IPR036976">
    <property type="entry name" value="RimM_N_sf"/>
</dbReference>
<evidence type="ECO:0000313" key="7">
    <source>
        <dbReference type="EMBL" id="AHH10889.1"/>
    </source>
</evidence>
<evidence type="ECO:0000256" key="1">
    <source>
        <dbReference type="ARBA" id="ARBA00022490"/>
    </source>
</evidence>
<dbReference type="PATRIC" id="fig|1313292.3.peg.751"/>
<dbReference type="GO" id="GO:0043022">
    <property type="term" value="F:ribosome binding"/>
    <property type="evidence" value="ECO:0007669"/>
    <property type="project" value="InterPro"/>
</dbReference>
<keyword evidence="4 5" id="KW-0143">Chaperone</keyword>
<evidence type="ECO:0000256" key="3">
    <source>
        <dbReference type="ARBA" id="ARBA00022552"/>
    </source>
</evidence>
<dbReference type="Gene3D" id="2.30.30.240">
    <property type="entry name" value="PRC-barrel domain"/>
    <property type="match status" value="1"/>
</dbReference>
<keyword evidence="8" id="KW-1185">Reference proteome</keyword>
<feature type="domain" description="RimM N-terminal" evidence="6">
    <location>
        <begin position="5"/>
        <end position="87"/>
    </location>
</feature>
<dbReference type="GO" id="GO:0005840">
    <property type="term" value="C:ribosome"/>
    <property type="evidence" value="ECO:0007669"/>
    <property type="project" value="InterPro"/>
</dbReference>
<dbReference type="STRING" id="1313292.BCO_0045900"/>
<evidence type="ECO:0000256" key="4">
    <source>
        <dbReference type="ARBA" id="ARBA00023186"/>
    </source>
</evidence>
<comment type="domain">
    <text evidence="5">The PRC barrel domain binds ribosomal protein uS19.</text>
</comment>
<dbReference type="GO" id="GO:0006364">
    <property type="term" value="P:rRNA processing"/>
    <property type="evidence" value="ECO:0007669"/>
    <property type="project" value="UniProtKB-UniRule"/>
</dbReference>
<dbReference type="EMBL" id="CP005745">
    <property type="protein sequence ID" value="AHH10889.1"/>
    <property type="molecule type" value="Genomic_DNA"/>
</dbReference>
<keyword evidence="2 5" id="KW-0690">Ribosome biogenesis</keyword>
<dbReference type="OrthoDB" id="9810331at2"/>
<comment type="function">
    <text evidence="5">An accessory protein needed during the final step in the assembly of 30S ribosomal subunit, possibly for assembly of the head region. Essential for efficient processing of 16S rRNA. May be needed both before and after RbfA during the maturation of 16S rRNA. It has affinity for free ribosomal 30S subunits but not for 70S ribosomes.</text>
</comment>
<dbReference type="HOGENOM" id="CLU_077636_3_2_12"/>
<organism evidence="7 8">
    <name type="scientific">Borrelia coriaceae ATCC 43381</name>
    <dbReference type="NCBI Taxonomy" id="1408429"/>
    <lineage>
        <taxon>Bacteria</taxon>
        <taxon>Pseudomonadati</taxon>
        <taxon>Spirochaetota</taxon>
        <taxon>Spirochaetia</taxon>
        <taxon>Spirochaetales</taxon>
        <taxon>Borreliaceae</taxon>
        <taxon>Borrelia</taxon>
    </lineage>
</organism>
<dbReference type="PANTHER" id="PTHR33692">
    <property type="entry name" value="RIBOSOME MATURATION FACTOR RIMM"/>
    <property type="match status" value="1"/>
</dbReference>
<dbReference type="NCBIfam" id="TIGR02273">
    <property type="entry name" value="16S_RimM"/>
    <property type="match status" value="1"/>
</dbReference>
<keyword evidence="1 5" id="KW-0963">Cytoplasm</keyword>
<comment type="similarity">
    <text evidence="5">Belongs to the RimM family.</text>
</comment>
<evidence type="ECO:0000259" key="6">
    <source>
        <dbReference type="Pfam" id="PF01782"/>
    </source>
</evidence>
<dbReference type="PANTHER" id="PTHR33692:SF1">
    <property type="entry name" value="RIBOSOME MATURATION FACTOR RIMM"/>
    <property type="match status" value="1"/>
</dbReference>
<evidence type="ECO:0000313" key="8">
    <source>
        <dbReference type="Proteomes" id="UP000019330"/>
    </source>
</evidence>
<keyword evidence="3 5" id="KW-0698">rRNA processing</keyword>
<dbReference type="InterPro" id="IPR011033">
    <property type="entry name" value="PRC_barrel-like_sf"/>
</dbReference>
<evidence type="ECO:0000256" key="5">
    <source>
        <dbReference type="HAMAP-Rule" id="MF_00014"/>
    </source>
</evidence>
<dbReference type="NCBIfam" id="NF011188">
    <property type="entry name" value="PRK14594.1"/>
    <property type="match status" value="1"/>
</dbReference>
<protein>
    <recommendedName>
        <fullName evidence="5">Ribosome maturation factor RimM</fullName>
    </recommendedName>
</protein>
<gene>
    <name evidence="5" type="primary">rimM</name>
    <name evidence="7" type="ORF">BCO_0045900</name>
</gene>
<dbReference type="InterPro" id="IPR011961">
    <property type="entry name" value="RimM"/>
</dbReference>
<dbReference type="Pfam" id="PF01782">
    <property type="entry name" value="RimM"/>
    <property type="match status" value="1"/>
</dbReference>
<dbReference type="GO" id="GO:0042274">
    <property type="term" value="P:ribosomal small subunit biogenesis"/>
    <property type="evidence" value="ECO:0007669"/>
    <property type="project" value="UniProtKB-UniRule"/>
</dbReference>
<dbReference type="AlphaFoldDB" id="W5SUL9"/>
<sequence length="166" mass="18808">MFVKGIILSSYGVNGYAKVKSISNSSSDFFDLKGNKLVLKKESCSSIEVKVEDISLVNNSLLLKFEEFNSPETIKDLIGFELWVDDEFASKLESDEYYFGELIGYKLINNGIELGVVVSFFESVKSILLEVKVGSKLFFIPFLDIYLGYIDRELKTIELKVLDLLK</sequence>
<dbReference type="RefSeq" id="WP_025408279.1">
    <property type="nucleotide sequence ID" value="NZ_CP005745.1"/>
</dbReference>
<dbReference type="InterPro" id="IPR009000">
    <property type="entry name" value="Transl_B-barrel_sf"/>
</dbReference>
<accession>W5SUL9</accession>
<dbReference type="Gene3D" id="2.40.30.60">
    <property type="entry name" value="RimM"/>
    <property type="match status" value="1"/>
</dbReference>
<evidence type="ECO:0000256" key="2">
    <source>
        <dbReference type="ARBA" id="ARBA00022517"/>
    </source>
</evidence>
<dbReference type="eggNOG" id="COG0806">
    <property type="taxonomic scope" value="Bacteria"/>
</dbReference>
<dbReference type="GO" id="GO:0005737">
    <property type="term" value="C:cytoplasm"/>
    <property type="evidence" value="ECO:0007669"/>
    <property type="project" value="UniProtKB-SubCell"/>
</dbReference>
<dbReference type="Proteomes" id="UP000019330">
    <property type="component" value="Chromosome"/>
</dbReference>
<comment type="subcellular location">
    <subcellularLocation>
        <location evidence="5">Cytoplasm</location>
    </subcellularLocation>
</comment>
<dbReference type="HAMAP" id="MF_00014">
    <property type="entry name" value="Ribosome_mat_RimM"/>
    <property type="match status" value="1"/>
</dbReference>
<comment type="subunit">
    <text evidence="5">Binds ribosomal protein uS19.</text>
</comment>
<reference evidence="7" key="1">
    <citation type="submission" date="2013-04" db="EMBL/GenBank/DDBJ databases">
        <title>Comparative Genomics of Relapsing Fever Spirochetes.</title>
        <authorList>
            <person name="Schwan T.G."/>
            <person name="Raffel S.J."/>
            <person name="Porcella S.F."/>
            <person name="Martens C.A."/>
            <person name="Bruno D.P."/>
            <person name="Ricklefs S.M."/>
            <person name="Barbian K.B."/>
        </authorList>
    </citation>
    <scope>NUCLEOTIDE SEQUENCE [LARGE SCALE GENOMIC DNA]</scope>
    <source>
        <strain evidence="7">Co53</strain>
    </source>
</reference>
<dbReference type="InterPro" id="IPR002676">
    <property type="entry name" value="RimM_N"/>
</dbReference>
<proteinExistence type="inferred from homology"/>
<dbReference type="SUPFAM" id="SSF50447">
    <property type="entry name" value="Translation proteins"/>
    <property type="match status" value="1"/>
</dbReference>
<name>W5SUL9_9SPIR</name>
<dbReference type="SUPFAM" id="SSF50346">
    <property type="entry name" value="PRC-barrel domain"/>
    <property type="match status" value="1"/>
</dbReference>